<reference evidence="3" key="1">
    <citation type="submission" date="2006-12" db="EMBL/GenBank/DDBJ databases">
        <title>Complete sequence of chromosome 1 of Verminephrobacter eiseniae EF01-2.</title>
        <authorList>
            <person name="Copeland A."/>
            <person name="Lucas S."/>
            <person name="Lapidus A."/>
            <person name="Barry K."/>
            <person name="Detter J.C."/>
            <person name="Glavina del Rio T."/>
            <person name="Dalin E."/>
            <person name="Tice H."/>
            <person name="Pitluck S."/>
            <person name="Chertkov O."/>
            <person name="Brettin T."/>
            <person name="Bruce D."/>
            <person name="Han C."/>
            <person name="Tapia R."/>
            <person name="Gilna P."/>
            <person name="Schmutz J."/>
            <person name="Larimer F."/>
            <person name="Land M."/>
            <person name="Hauser L."/>
            <person name="Kyrpides N."/>
            <person name="Kim E."/>
            <person name="Stahl D."/>
            <person name="Richardson P."/>
        </authorList>
    </citation>
    <scope>NUCLEOTIDE SEQUENCE [LARGE SCALE GENOMIC DNA]</scope>
    <source>
        <strain evidence="3">EF01-2</strain>
    </source>
</reference>
<feature type="chain" id="PRO_5002640696" description="Exopolysaccharide biosynthesis operon protein EpsL" evidence="1">
    <location>
        <begin position="19"/>
        <end position="433"/>
    </location>
</feature>
<dbReference type="AlphaFoldDB" id="A1WKW6"/>
<feature type="signal peptide" evidence="1">
    <location>
        <begin position="1"/>
        <end position="18"/>
    </location>
</feature>
<sequence>MRGVFLGIFLGACLSAHADPLEIKSALVFTGQTAELRRDLDPGWLSGLPAKQYTGATVIDGKWEGLSFRYRLDYDQTRGGEGPSVFNNERSGGHLLQLRKKFLLSDRWALSLGKFNENFDNAHYAHVLDFLNDNIISSDIDDLAARVRGFPIAKLSYNSEHFWADLIYSDDSSTDTTYRFNSQNPNFNRGIRQWLGVLRANFEETDVTALVQKPSDMRAGFGTSFVHTPNAQMQLYGALFSQRGSRQPVLRNIYPDRASPLGVDDIYTNNGSYATSRLMEDRWYSRGMLGIGWTSEAQLSLRFEWRHDASGMSSEDYRRWGQIVDFHRSLLPQDRTAAALNIAWDAQALRSRQRDSFLIRIDRPLDNDLSVALSVLVGRDHSALWAPRLRFSPAGEKLDTWIELQRTAGREGSEFGSALERTRVQVGLRYLFD</sequence>
<accession>A1WKW6</accession>
<dbReference type="STRING" id="391735.Veis_2528"/>
<keyword evidence="3" id="KW-1185">Reference proteome</keyword>
<dbReference type="EMBL" id="CP000542">
    <property type="protein sequence ID" value="ABM58273.1"/>
    <property type="molecule type" value="Genomic_DNA"/>
</dbReference>
<proteinExistence type="predicted"/>
<name>A1WKW6_VEREI</name>
<dbReference type="HOGENOM" id="CLU_633047_0_0_4"/>
<protein>
    <recommendedName>
        <fullName evidence="4">Exopolysaccharide biosynthesis operon protein EpsL</fullName>
    </recommendedName>
</protein>
<evidence type="ECO:0000256" key="1">
    <source>
        <dbReference type="SAM" id="SignalP"/>
    </source>
</evidence>
<dbReference type="Proteomes" id="UP000000374">
    <property type="component" value="Chromosome"/>
</dbReference>
<keyword evidence="1" id="KW-0732">Signal</keyword>
<dbReference type="KEGG" id="vei:Veis_2528"/>
<organism evidence="2 3">
    <name type="scientific">Verminephrobacter eiseniae (strain EF01-2)</name>
    <dbReference type="NCBI Taxonomy" id="391735"/>
    <lineage>
        <taxon>Bacteria</taxon>
        <taxon>Pseudomonadati</taxon>
        <taxon>Pseudomonadota</taxon>
        <taxon>Betaproteobacteria</taxon>
        <taxon>Burkholderiales</taxon>
        <taxon>Comamonadaceae</taxon>
        <taxon>Verminephrobacter</taxon>
    </lineage>
</organism>
<evidence type="ECO:0000313" key="3">
    <source>
        <dbReference type="Proteomes" id="UP000000374"/>
    </source>
</evidence>
<evidence type="ECO:0000313" key="2">
    <source>
        <dbReference type="EMBL" id="ABM58273.1"/>
    </source>
</evidence>
<gene>
    <name evidence="2" type="ordered locus">Veis_2528</name>
</gene>
<evidence type="ECO:0008006" key="4">
    <source>
        <dbReference type="Google" id="ProtNLM"/>
    </source>
</evidence>